<dbReference type="EMBL" id="CP157893">
    <property type="protein sequence ID" value="XBT18259.1"/>
    <property type="molecule type" value="Genomic_DNA"/>
</dbReference>
<dbReference type="AlphaFoldDB" id="A0AAU7QRD8"/>
<name>A0AAU7QRD8_9FLAO</name>
<accession>A0AAU7QRD8</accession>
<sequence>MKNININNKILLLNITKLEKFYKLNIFMLIKKILKRIKNLYIYFKKEIKIFQMTFFYKKIKYSSLKKKKKKFKLKILNYFKKYNNIINMVFKEFLNKKVYINIYK</sequence>
<organism evidence="1">
    <name type="scientific">Candidatus Shikimatogenerans sp. Tser</name>
    <dbReference type="NCBI Taxonomy" id="3158568"/>
    <lineage>
        <taxon>Bacteria</taxon>
        <taxon>Pseudomonadati</taxon>
        <taxon>Bacteroidota</taxon>
        <taxon>Flavobacteriia</taxon>
        <taxon>Flavobacteriales</taxon>
        <taxon>Candidatus Shikimatogenerans</taxon>
    </lineage>
</organism>
<reference evidence="1" key="1">
    <citation type="submission" date="2024-06" db="EMBL/GenBank/DDBJ databases">
        <title>Diversity, functionality, and evolutionary history of bacterial symbionts in false click beetles (Coleoptera, Throscidae).</title>
        <authorList>
            <person name="Wierz J.C."/>
            <person name="Malm H."/>
            <person name="Kaltenpoth M."/>
            <person name="Engl T."/>
        </authorList>
    </citation>
    <scope>NUCLEOTIDE SEQUENCE</scope>
    <source>
        <strain evidence="1">Tser</strain>
    </source>
</reference>
<gene>
    <name evidence="1" type="ORF">ABNO52_00555</name>
</gene>
<evidence type="ECO:0000313" key="1">
    <source>
        <dbReference type="EMBL" id="XBT18259.1"/>
    </source>
</evidence>
<proteinExistence type="predicted"/>
<protein>
    <submittedName>
        <fullName evidence="1">Uncharacterized protein</fullName>
    </submittedName>
</protein>